<keyword evidence="1" id="KW-0378">Hydrolase</keyword>
<comment type="caution">
    <text evidence="1">The sequence shown here is derived from an EMBL/GenBank/DDBJ whole genome shotgun (WGS) entry which is preliminary data.</text>
</comment>
<proteinExistence type="predicted"/>
<accession>A0ACC7NQW7</accession>
<gene>
    <name evidence="1" type="ORF">ACI1P1_01605</name>
</gene>
<protein>
    <submittedName>
        <fullName evidence="1">Polysaccharide deacetylase family protein</fullName>
        <ecNumber evidence="1">3.-.-.-</ecNumber>
    </submittedName>
</protein>
<evidence type="ECO:0000313" key="1">
    <source>
        <dbReference type="EMBL" id="MFM9326983.1"/>
    </source>
</evidence>
<reference evidence="1" key="1">
    <citation type="submission" date="2024-12" db="EMBL/GenBank/DDBJ databases">
        <authorList>
            <person name="Wu N."/>
        </authorList>
    </citation>
    <scope>NUCLEOTIDE SEQUENCE</scope>
    <source>
        <strain evidence="1">P15</strain>
    </source>
</reference>
<organism evidence="1 2">
    <name type="scientific">Paenibacillus mesotrionivorans</name>
    <dbReference type="NCBI Taxonomy" id="3160968"/>
    <lineage>
        <taxon>Bacteria</taxon>
        <taxon>Bacillati</taxon>
        <taxon>Bacillota</taxon>
        <taxon>Bacilli</taxon>
        <taxon>Bacillales</taxon>
        <taxon>Paenibacillaceae</taxon>
        <taxon>Paenibacillus</taxon>
    </lineage>
</organism>
<sequence length="290" mass="31319">MSLKRKKAASLTAAAAAALMLVSCGTPSTNSKTPVSASPAGSPASIQSPAPAASQTPPATLAPTTTAAPTPSPSPAAAVKQYRINKNYDVVPLDTAPEADKKVVLLTFDDGPKKEDMLTLILDTLDKHKAKAIFFVNGNRVKQNPGLLKLIHERKQTIGNHTWDHMDLKKEPPERVDSQINDVQTIVKELIGEAPLFFRPPNGSGNDYVREAVKKAGMVYMTWSNGSLDWETKTADKPQEVIDNVMKQLHAGSNILMHELAWTAEALDKLLTELEAKGYSFVDPSSIALE</sequence>
<dbReference type="Proteomes" id="UP001631969">
    <property type="component" value="Unassembled WGS sequence"/>
</dbReference>
<name>A0ACC7NQW7_9BACL</name>
<keyword evidence="2" id="KW-1185">Reference proteome</keyword>
<evidence type="ECO:0000313" key="2">
    <source>
        <dbReference type="Proteomes" id="UP001631969"/>
    </source>
</evidence>
<dbReference type="EMBL" id="JBJURJ010000001">
    <property type="protein sequence ID" value="MFM9326983.1"/>
    <property type="molecule type" value="Genomic_DNA"/>
</dbReference>
<dbReference type="EC" id="3.-.-.-" evidence="1"/>